<reference evidence="1" key="4">
    <citation type="journal article" date="2001" name="Nature">
        <title>Functional annotation of a full-length mouse cDNA collection.</title>
        <authorList>
            <consortium name="The RIKEN Genome Exploration Research Group Phase II Team and the FANTOM Consortium"/>
        </authorList>
    </citation>
    <scope>NUCLEOTIDE SEQUENCE</scope>
    <source>
        <strain evidence="1">C57BL/6J</strain>
        <tissue evidence="1">Sympathetic ganglion</tissue>
    </source>
</reference>
<reference evidence="1" key="2">
    <citation type="journal article" date="2000" name="Genome Res.">
        <title>Normalization and subtraction of cap-trapper-selected cDNAs to prepare full-length cDNA libraries for rapid discovery of new genes.</title>
        <authorList>
            <person name="Carninci P."/>
            <person name="Shibata Y."/>
            <person name="Hayatsu N."/>
            <person name="Sugahara Y."/>
            <person name="Shibata K."/>
            <person name="Itoh M."/>
            <person name="Konno H."/>
            <person name="Okazaki Y."/>
            <person name="Muramatsu M."/>
            <person name="Hayashizaki Y."/>
        </authorList>
    </citation>
    <scope>NUCLEOTIDE SEQUENCE</scope>
    <source>
        <strain evidence="1">C57BL/6J</strain>
        <tissue evidence="1">Sympathetic ganglion</tissue>
    </source>
</reference>
<reference evidence="1" key="3">
    <citation type="journal article" date="2000" name="Genome Res.">
        <title>RIKEN integrated sequence analysis (RISA) system--384-format sequencing pipeline with 384 multicapillary sequencer.</title>
        <authorList>
            <person name="Shibata K."/>
            <person name="Itoh M."/>
            <person name="Aizawa K."/>
            <person name="Nagaoka S."/>
            <person name="Sasaki N."/>
            <person name="Carninci P."/>
            <person name="Konno H."/>
            <person name="Akiyama J."/>
            <person name="Nishi K."/>
            <person name="Kitsunai T."/>
            <person name="Tashiro H."/>
            <person name="Itoh M."/>
            <person name="Sumi N."/>
            <person name="Ishii Y."/>
            <person name="Nakamura S."/>
            <person name="Hazama M."/>
            <person name="Nishine T."/>
            <person name="Harada A."/>
            <person name="Yamamoto R."/>
            <person name="Matsumoto H."/>
            <person name="Sakaguchi S."/>
            <person name="Ikegami T."/>
            <person name="Kashiwagi K."/>
            <person name="Fujiwake S."/>
            <person name="Inoue K."/>
            <person name="Togawa Y."/>
            <person name="Izawa M."/>
            <person name="Ohara E."/>
            <person name="Watahiki M."/>
            <person name="Yoneda Y."/>
            <person name="Ishikawa T."/>
            <person name="Ozawa K."/>
            <person name="Tanaka T."/>
            <person name="Matsuura S."/>
            <person name="Kawai J."/>
            <person name="Okazaki Y."/>
            <person name="Muramatsu M."/>
            <person name="Inoue Y."/>
            <person name="Kira A."/>
            <person name="Hayashizaki Y."/>
        </authorList>
    </citation>
    <scope>NUCLEOTIDE SEQUENCE</scope>
    <source>
        <strain evidence="1">C57BL/6J</strain>
        <tissue evidence="1">Sympathetic ganglion</tissue>
    </source>
</reference>
<protein>
    <submittedName>
        <fullName evidence="1">Uncharacterized protein</fullName>
    </submittedName>
</protein>
<reference evidence="1" key="7">
    <citation type="journal article" date="2005" name="Science">
        <title>The Transcriptional Landscape of the Mammalian Genome.</title>
        <authorList>
            <consortium name="The FANTOM Consortium"/>
            <consortium name="Riken Genome Exploration Research Group and Genome Science Group (Genome Network Project Core Group)"/>
        </authorList>
    </citation>
    <scope>NUCLEOTIDE SEQUENCE</scope>
    <source>
        <strain evidence="1">C57BL/6J</strain>
        <tissue evidence="1">Sympathetic ganglion</tissue>
    </source>
</reference>
<proteinExistence type="evidence at transcript level"/>
<dbReference type="AlphaFoldDB" id="Q3UF18"/>
<evidence type="ECO:0000313" key="1">
    <source>
        <dbReference type="EMBL" id="BAE28743.1"/>
    </source>
</evidence>
<sequence>MSQIKEREIRVSENLFFRWVLYAVLEDSIKDHHGIYSFHGRSLGADNIFPCGMCYIIFADIYTKHPQLKPLYTHPSHQHTHSHSFQLPAIFKIIVFCHNISPLLDFVWCKALKLKI</sequence>
<reference evidence="1" key="6">
    <citation type="submission" date="2004-03" db="EMBL/GenBank/DDBJ databases">
        <authorList>
            <person name="Arakawa T."/>
            <person name="Carninci P."/>
            <person name="Fukuda S."/>
            <person name="Hashizume W."/>
            <person name="Hayashida K."/>
            <person name="Hori F."/>
            <person name="Iida J."/>
            <person name="Imamura K."/>
            <person name="Imotani K."/>
            <person name="Itoh M."/>
            <person name="Kanagawa S."/>
            <person name="Kawai J."/>
            <person name="Kojima M."/>
            <person name="Konno H."/>
            <person name="Murata M."/>
            <person name="Nakamura M."/>
            <person name="Ninomiya N."/>
            <person name="Nishiyori H."/>
            <person name="Nomura K."/>
            <person name="Ohno M."/>
            <person name="Sakazume N."/>
            <person name="Sano H."/>
            <person name="Sasaki D."/>
            <person name="Shibata K."/>
            <person name="Shiraki T."/>
            <person name="Tagami M."/>
            <person name="Tagami Y."/>
            <person name="Waki K."/>
            <person name="Watahiki A."/>
            <person name="Muramatsu M."/>
            <person name="Hayashizaki Y."/>
        </authorList>
    </citation>
    <scope>NUCLEOTIDE SEQUENCE</scope>
    <source>
        <strain evidence="1">C57BL/6J</strain>
        <tissue evidence="1">Sympathetic ganglion</tissue>
    </source>
</reference>
<dbReference type="EMBL" id="AK149124">
    <property type="protein sequence ID" value="BAE28743.1"/>
    <property type="molecule type" value="mRNA"/>
</dbReference>
<reference evidence="1" key="5">
    <citation type="journal article" date="2002" name="Nature">
        <title>Analysis of the mouse transcriptome based on functional annotation of 60,770 full-length cDNAs.</title>
        <authorList>
            <consortium name="The FANTOM Consortium and the RIKEN Genome Exploration Research Group Phase I and II Team"/>
        </authorList>
    </citation>
    <scope>NUCLEOTIDE SEQUENCE</scope>
    <source>
        <strain evidence="1">C57BL/6J</strain>
        <tissue evidence="1">Sympathetic ganglion</tissue>
    </source>
</reference>
<accession>Q3UF18</accession>
<name>Q3UF18_MOUSE</name>
<organism evidence="1">
    <name type="scientific">Mus musculus</name>
    <name type="common">Mouse</name>
    <dbReference type="NCBI Taxonomy" id="10090"/>
    <lineage>
        <taxon>Eukaryota</taxon>
        <taxon>Metazoa</taxon>
        <taxon>Chordata</taxon>
        <taxon>Craniata</taxon>
        <taxon>Vertebrata</taxon>
        <taxon>Euteleostomi</taxon>
        <taxon>Mammalia</taxon>
        <taxon>Eutheria</taxon>
        <taxon>Euarchontoglires</taxon>
        <taxon>Glires</taxon>
        <taxon>Rodentia</taxon>
        <taxon>Myomorpha</taxon>
        <taxon>Muroidea</taxon>
        <taxon>Muridae</taxon>
        <taxon>Murinae</taxon>
        <taxon>Mus</taxon>
        <taxon>Mus</taxon>
    </lineage>
</organism>
<reference evidence="1" key="1">
    <citation type="journal article" date="1999" name="Methods Enzymol.">
        <title>High-efficiency full-length cDNA cloning.</title>
        <authorList>
            <person name="Carninci P."/>
            <person name="Hayashizaki Y."/>
        </authorList>
    </citation>
    <scope>NUCLEOTIDE SEQUENCE</scope>
    <source>
        <strain evidence="1">C57BL/6J</strain>
        <tissue evidence="1">Sympathetic ganglion</tissue>
    </source>
</reference>
<reference evidence="1" key="8">
    <citation type="journal article" date="2005" name="Science">
        <title>Antisense Transcription in the Mammalian Transcriptome.</title>
        <authorList>
            <consortium name="RIKEN Genome Exploration Research Group and Genome Science Group (Genome Network Project Core Group) and the FANTOM Consortium"/>
        </authorList>
    </citation>
    <scope>NUCLEOTIDE SEQUENCE</scope>
    <source>
        <strain evidence="1">C57BL/6J</strain>
        <tissue evidence="1">Sympathetic ganglion</tissue>
    </source>
</reference>